<dbReference type="AlphaFoldDB" id="A0A7L2FCI9"/>
<dbReference type="GO" id="GO:0043197">
    <property type="term" value="C:dendritic spine"/>
    <property type="evidence" value="ECO:0007669"/>
    <property type="project" value="TreeGrafter"/>
</dbReference>
<dbReference type="GO" id="GO:0034237">
    <property type="term" value="F:protein kinase A regulatory subunit binding"/>
    <property type="evidence" value="ECO:0007669"/>
    <property type="project" value="TreeGrafter"/>
</dbReference>
<dbReference type="GO" id="GO:0035254">
    <property type="term" value="F:glutamate receptor binding"/>
    <property type="evidence" value="ECO:0007669"/>
    <property type="project" value="TreeGrafter"/>
</dbReference>
<feature type="region of interest" description="Disordered" evidence="6">
    <location>
        <begin position="382"/>
        <end position="443"/>
    </location>
</feature>
<feature type="compositionally biased region" description="Basic and acidic residues" evidence="6">
    <location>
        <begin position="432"/>
        <end position="443"/>
    </location>
</feature>
<feature type="compositionally biased region" description="Basic and acidic residues" evidence="6">
    <location>
        <begin position="202"/>
        <end position="220"/>
    </location>
</feature>
<dbReference type="GO" id="GO:0060076">
    <property type="term" value="C:excitatory synapse"/>
    <property type="evidence" value="ECO:0007669"/>
    <property type="project" value="TreeGrafter"/>
</dbReference>
<evidence type="ECO:0000313" key="8">
    <source>
        <dbReference type="EMBL" id="NXQ72176.1"/>
    </source>
</evidence>
<comment type="caution">
    <text evidence="8">The sequence shown here is derived from an EMBL/GenBank/DDBJ whole genome shotgun (WGS) entry which is preliminary data.</text>
</comment>
<dbReference type="GO" id="GO:0005516">
    <property type="term" value="F:calmodulin binding"/>
    <property type="evidence" value="ECO:0007669"/>
    <property type="project" value="UniProtKB-KW"/>
</dbReference>
<accession>A0A7L2FCI9</accession>
<evidence type="ECO:0000256" key="4">
    <source>
        <dbReference type="ARBA" id="ARBA00023136"/>
    </source>
</evidence>
<keyword evidence="9" id="KW-1185">Reference proteome</keyword>
<evidence type="ECO:0000259" key="7">
    <source>
        <dbReference type="PROSITE" id="PS51893"/>
    </source>
</evidence>
<proteinExistence type="predicted"/>
<sequence>MVKAAKEIEMENPREAETPSTGATCSPPEEQAKKPSMLCFKKRKKSCKKGLTVKDACEGASEEKSQCVSTEQEEAKASNPSRSSKGTWEAIKNLARPQRRQKSSSRKKVPSDSQVQLEVDAEESAQDLPKKRASSGVKMPCVRFSRGKKKPSPSEAVEESEGSVQANEVMGVVNKAIEEPEDLAPTDKSESLSPVSAQEEQDTVKQEQHRIKEDQAKESDTTVGKSEPLTEPTRDAEHSECTVQLEITSSETFDETAQDKLQEGSLPPTTDNVEGREVTPEAPASKDQPDTAPEITECQEIPSVCKEMPERDELEKSINLSQECKAEETVTDFSELASRGDAASVQEAAGVQEAASMQECSSRQILEANAGAGVSIVITITEAEDSDNTDSDQAYEPSPVLHQKKQKGNKKSNKNTDVGQKEGPEAGGGPQAEEKGLGDQGHRTGEQYELLLIETASSLVKAAIQSSIEQLVNEMALEQNKHNSFL</sequence>
<keyword evidence="3" id="KW-0112">Calmodulin-binding</keyword>
<feature type="compositionally biased region" description="Polar residues" evidence="6">
    <location>
        <begin position="241"/>
        <end position="251"/>
    </location>
</feature>
<evidence type="ECO:0000256" key="6">
    <source>
        <dbReference type="SAM" id="MobiDB-lite"/>
    </source>
</evidence>
<evidence type="ECO:0000256" key="2">
    <source>
        <dbReference type="ARBA" id="ARBA00022553"/>
    </source>
</evidence>
<evidence type="ECO:0000313" key="9">
    <source>
        <dbReference type="Proteomes" id="UP000552319"/>
    </source>
</evidence>
<organism evidence="8 9">
    <name type="scientific">Quiscalus mexicanus</name>
    <name type="common">Great-tailed grackle</name>
    <name type="synonym">Cassidix mexicanus</name>
    <dbReference type="NCBI Taxonomy" id="64278"/>
    <lineage>
        <taxon>Eukaryota</taxon>
        <taxon>Metazoa</taxon>
        <taxon>Chordata</taxon>
        <taxon>Craniata</taxon>
        <taxon>Vertebrata</taxon>
        <taxon>Euteleostomi</taxon>
        <taxon>Archelosauria</taxon>
        <taxon>Archosauria</taxon>
        <taxon>Dinosauria</taxon>
        <taxon>Saurischia</taxon>
        <taxon>Theropoda</taxon>
        <taxon>Coelurosauria</taxon>
        <taxon>Aves</taxon>
        <taxon>Neognathae</taxon>
        <taxon>Neoaves</taxon>
        <taxon>Telluraves</taxon>
        <taxon>Australaves</taxon>
        <taxon>Passeriformes</taxon>
        <taxon>Passeroidea</taxon>
        <taxon>Icteridae</taxon>
        <taxon>Quiscalus</taxon>
    </lineage>
</organism>
<feature type="non-terminal residue" evidence="8">
    <location>
        <position position="1"/>
    </location>
</feature>
<reference evidence="8 9" key="1">
    <citation type="submission" date="2019-09" db="EMBL/GenBank/DDBJ databases">
        <title>Bird 10,000 Genomes (B10K) Project - Family phase.</title>
        <authorList>
            <person name="Zhang G."/>
        </authorList>
    </citation>
    <scope>NUCLEOTIDE SEQUENCE [LARGE SCALE GENOMIC DNA]</scope>
    <source>
        <strain evidence="8">B10K-DU-001-31</strain>
        <tissue evidence="8">Muscle</tissue>
    </source>
</reference>
<dbReference type="GO" id="GO:0014069">
    <property type="term" value="C:postsynaptic density"/>
    <property type="evidence" value="ECO:0007669"/>
    <property type="project" value="TreeGrafter"/>
</dbReference>
<evidence type="ECO:0000256" key="1">
    <source>
        <dbReference type="ARBA" id="ARBA00004635"/>
    </source>
</evidence>
<dbReference type="InterPro" id="IPR001573">
    <property type="entry name" value="AKAP_WSK"/>
</dbReference>
<dbReference type="PROSITE" id="PS51893">
    <property type="entry name" value="AKAP_CAM_BD"/>
    <property type="match status" value="1"/>
</dbReference>
<dbReference type="EMBL" id="VWYF01020535">
    <property type="protein sequence ID" value="NXQ72176.1"/>
    <property type="molecule type" value="Genomic_DNA"/>
</dbReference>
<feature type="compositionally biased region" description="Basic residues" evidence="6">
    <location>
        <begin position="402"/>
        <end position="413"/>
    </location>
</feature>
<comment type="subcellular location">
    <subcellularLocation>
        <location evidence="1">Membrane</location>
        <topology evidence="1">Lipid-anchor</topology>
    </subcellularLocation>
</comment>
<dbReference type="Proteomes" id="UP000552319">
    <property type="component" value="Unassembled WGS sequence"/>
</dbReference>
<feature type="region of interest" description="Disordered" evidence="6">
    <location>
        <begin position="1"/>
        <end position="37"/>
    </location>
</feature>
<feature type="compositionally biased region" description="Basic residues" evidence="6">
    <location>
        <begin position="97"/>
        <end position="108"/>
    </location>
</feature>
<dbReference type="InterPro" id="IPR042375">
    <property type="entry name" value="AKAP5"/>
</dbReference>
<evidence type="ECO:0000256" key="5">
    <source>
        <dbReference type="ARBA" id="ARBA00023288"/>
    </source>
</evidence>
<keyword evidence="5" id="KW-0449">Lipoprotein</keyword>
<dbReference type="GO" id="GO:0008179">
    <property type="term" value="F:adenylate cyclase binding"/>
    <property type="evidence" value="ECO:0007669"/>
    <property type="project" value="InterPro"/>
</dbReference>
<name>A0A7L2FCI9_QUIME</name>
<protein>
    <submittedName>
        <fullName evidence="8">AKAP5 protein</fullName>
    </submittedName>
</protein>
<evidence type="ECO:0000256" key="3">
    <source>
        <dbReference type="ARBA" id="ARBA00022860"/>
    </source>
</evidence>
<keyword evidence="2" id="KW-0597">Phosphoprotein</keyword>
<dbReference type="PANTHER" id="PTHR15182:SF0">
    <property type="entry name" value="A-KINASE ANCHOR PROTEIN 5"/>
    <property type="match status" value="1"/>
</dbReference>
<gene>
    <name evidence="8" type="primary">Akap5</name>
    <name evidence="8" type="ORF">QUIMEX_R00548</name>
</gene>
<feature type="compositionally biased region" description="Basic and acidic residues" evidence="6">
    <location>
        <begin position="55"/>
        <end position="65"/>
    </location>
</feature>
<feature type="non-terminal residue" evidence="8">
    <location>
        <position position="486"/>
    </location>
</feature>
<keyword evidence="4" id="KW-0472">Membrane</keyword>
<dbReference type="GO" id="GO:0050811">
    <property type="term" value="F:GABA receptor binding"/>
    <property type="evidence" value="ECO:0007669"/>
    <property type="project" value="TreeGrafter"/>
</dbReference>
<feature type="domain" description="A kinase-anchoring proteins AKAP-5 and AKAP-12 calmodulin (CaM)-binding" evidence="7">
    <location>
        <begin position="85"/>
        <end position="105"/>
    </location>
</feature>
<feature type="region of interest" description="Disordered" evidence="6">
    <location>
        <begin position="52"/>
        <end position="304"/>
    </location>
</feature>
<dbReference type="PANTHER" id="PTHR15182">
    <property type="entry name" value="A-KINASE ANCHOR PROTEIN 5-RELATED"/>
    <property type="match status" value="1"/>
</dbReference>
<dbReference type="GO" id="GO:0032590">
    <property type="term" value="C:dendrite membrane"/>
    <property type="evidence" value="ECO:0007669"/>
    <property type="project" value="TreeGrafter"/>
</dbReference>
<dbReference type="GO" id="GO:0060090">
    <property type="term" value="F:molecular adaptor activity"/>
    <property type="evidence" value="ECO:0007669"/>
    <property type="project" value="TreeGrafter"/>
</dbReference>
<feature type="compositionally biased region" description="Basic and acidic residues" evidence="6">
    <location>
        <begin position="1"/>
        <end position="17"/>
    </location>
</feature>
<dbReference type="GO" id="GO:0031698">
    <property type="term" value="F:beta-2 adrenergic receptor binding"/>
    <property type="evidence" value="ECO:0007669"/>
    <property type="project" value="TreeGrafter"/>
</dbReference>